<dbReference type="PROSITE" id="PS50011">
    <property type="entry name" value="PROTEIN_KINASE_DOM"/>
    <property type="match status" value="1"/>
</dbReference>
<dbReference type="AlphaFoldDB" id="A0A077WBV5"/>
<dbReference type="SMART" id="SM00220">
    <property type="entry name" value="S_TKc"/>
    <property type="match status" value="1"/>
</dbReference>
<keyword evidence="3 11" id="KW-0723">Serine/threonine-protein kinase</keyword>
<feature type="region of interest" description="Disordered" evidence="12">
    <location>
        <begin position="103"/>
        <end position="122"/>
    </location>
</feature>
<comment type="catalytic activity">
    <reaction evidence="8">
        <text>L-threonyl-[protein] + ATP = O-phospho-L-threonyl-[protein] + ADP + H(+)</text>
        <dbReference type="Rhea" id="RHEA:46608"/>
        <dbReference type="Rhea" id="RHEA-COMP:11060"/>
        <dbReference type="Rhea" id="RHEA-COMP:11605"/>
        <dbReference type="ChEBI" id="CHEBI:15378"/>
        <dbReference type="ChEBI" id="CHEBI:30013"/>
        <dbReference type="ChEBI" id="CHEBI:30616"/>
        <dbReference type="ChEBI" id="CHEBI:61977"/>
        <dbReference type="ChEBI" id="CHEBI:456216"/>
        <dbReference type="EC" id="2.7.11.1"/>
    </reaction>
</comment>
<dbReference type="PROSITE" id="PS00108">
    <property type="entry name" value="PROTEIN_KINASE_ST"/>
    <property type="match status" value="1"/>
</dbReference>
<feature type="domain" description="Protein kinase" evidence="13">
    <location>
        <begin position="190"/>
        <end position="444"/>
    </location>
</feature>
<dbReference type="Pfam" id="PF00069">
    <property type="entry name" value="Pkinase"/>
    <property type="match status" value="1"/>
</dbReference>
<evidence type="ECO:0000256" key="5">
    <source>
        <dbReference type="ARBA" id="ARBA00022741"/>
    </source>
</evidence>
<proteinExistence type="inferred from homology"/>
<evidence type="ECO:0000256" key="3">
    <source>
        <dbReference type="ARBA" id="ARBA00022527"/>
    </source>
</evidence>
<dbReference type="InterPro" id="IPR050629">
    <property type="entry name" value="STE20/SPS1-PAK"/>
</dbReference>
<dbReference type="Gene3D" id="3.30.200.20">
    <property type="entry name" value="Phosphorylase Kinase, domain 1"/>
    <property type="match status" value="1"/>
</dbReference>
<feature type="binding site" evidence="10">
    <location>
        <position position="220"/>
    </location>
    <ligand>
        <name>ATP</name>
        <dbReference type="ChEBI" id="CHEBI:30616"/>
    </ligand>
</feature>
<dbReference type="EMBL" id="LK023316">
    <property type="protein sequence ID" value="CDS05216.1"/>
    <property type="molecule type" value="Genomic_DNA"/>
</dbReference>
<comment type="catalytic activity">
    <reaction evidence="9">
        <text>L-seryl-[protein] + ATP = O-phospho-L-seryl-[protein] + ADP + H(+)</text>
        <dbReference type="Rhea" id="RHEA:17989"/>
        <dbReference type="Rhea" id="RHEA-COMP:9863"/>
        <dbReference type="Rhea" id="RHEA-COMP:11604"/>
        <dbReference type="ChEBI" id="CHEBI:15378"/>
        <dbReference type="ChEBI" id="CHEBI:29999"/>
        <dbReference type="ChEBI" id="CHEBI:30616"/>
        <dbReference type="ChEBI" id="CHEBI:83421"/>
        <dbReference type="ChEBI" id="CHEBI:456216"/>
        <dbReference type="EC" id="2.7.11.1"/>
    </reaction>
</comment>
<evidence type="ECO:0000256" key="12">
    <source>
        <dbReference type="SAM" id="MobiDB-lite"/>
    </source>
</evidence>
<feature type="compositionally biased region" description="Low complexity" evidence="12">
    <location>
        <begin position="22"/>
        <end position="37"/>
    </location>
</feature>
<keyword evidence="7 10" id="KW-0067">ATP-binding</keyword>
<dbReference type="PANTHER" id="PTHR48012">
    <property type="entry name" value="STERILE20-LIKE KINASE, ISOFORM B-RELATED"/>
    <property type="match status" value="1"/>
</dbReference>
<dbReference type="GO" id="GO:0005737">
    <property type="term" value="C:cytoplasm"/>
    <property type="evidence" value="ECO:0007669"/>
    <property type="project" value="TreeGrafter"/>
</dbReference>
<dbReference type="OrthoDB" id="4062651at2759"/>
<evidence type="ECO:0000256" key="7">
    <source>
        <dbReference type="ARBA" id="ARBA00022840"/>
    </source>
</evidence>
<evidence type="ECO:0000313" key="14">
    <source>
        <dbReference type="EMBL" id="CDS05216.1"/>
    </source>
</evidence>
<dbReference type="SUPFAM" id="SSF56112">
    <property type="entry name" value="Protein kinase-like (PK-like)"/>
    <property type="match status" value="1"/>
</dbReference>
<evidence type="ECO:0000256" key="9">
    <source>
        <dbReference type="ARBA" id="ARBA00048679"/>
    </source>
</evidence>
<evidence type="ECO:0000256" key="6">
    <source>
        <dbReference type="ARBA" id="ARBA00022777"/>
    </source>
</evidence>
<dbReference type="GO" id="GO:0004674">
    <property type="term" value="F:protein serine/threonine kinase activity"/>
    <property type="evidence" value="ECO:0007669"/>
    <property type="project" value="UniProtKB-KW"/>
</dbReference>
<evidence type="ECO:0000256" key="4">
    <source>
        <dbReference type="ARBA" id="ARBA00022679"/>
    </source>
</evidence>
<evidence type="ECO:0000256" key="11">
    <source>
        <dbReference type="RuleBase" id="RU000304"/>
    </source>
</evidence>
<accession>A0A077WBV5</accession>
<keyword evidence="4" id="KW-0808">Transferase</keyword>
<evidence type="ECO:0000256" key="1">
    <source>
        <dbReference type="ARBA" id="ARBA00008874"/>
    </source>
</evidence>
<protein>
    <recommendedName>
        <fullName evidence="2">non-specific serine/threonine protein kinase</fullName>
        <ecNumber evidence="2">2.7.11.1</ecNumber>
    </recommendedName>
</protein>
<name>A0A077WBV5_9FUNG</name>
<dbReference type="InterPro" id="IPR017441">
    <property type="entry name" value="Protein_kinase_ATP_BS"/>
</dbReference>
<reference evidence="14" key="1">
    <citation type="journal article" date="2014" name="Genome Announc.">
        <title>De novo whole-genome sequence and genome annotation of Lichtheimia ramosa.</title>
        <authorList>
            <person name="Linde J."/>
            <person name="Schwartze V."/>
            <person name="Binder U."/>
            <person name="Lass-Florl C."/>
            <person name="Voigt K."/>
            <person name="Horn F."/>
        </authorList>
    </citation>
    <scope>NUCLEOTIDE SEQUENCE</scope>
    <source>
        <strain evidence="14">JMRC FSU:6197</strain>
    </source>
</reference>
<comment type="similarity">
    <text evidence="1">Belongs to the protein kinase superfamily. STE Ser/Thr protein kinase family. STE20 subfamily.</text>
</comment>
<dbReference type="GO" id="GO:0005524">
    <property type="term" value="F:ATP binding"/>
    <property type="evidence" value="ECO:0007669"/>
    <property type="project" value="UniProtKB-UniRule"/>
</dbReference>
<evidence type="ECO:0000256" key="2">
    <source>
        <dbReference type="ARBA" id="ARBA00012513"/>
    </source>
</evidence>
<keyword evidence="6" id="KW-0418">Kinase</keyword>
<dbReference type="EC" id="2.7.11.1" evidence="2"/>
<dbReference type="InterPro" id="IPR008271">
    <property type="entry name" value="Ser/Thr_kinase_AS"/>
</dbReference>
<organism evidence="14">
    <name type="scientific">Lichtheimia ramosa</name>
    <dbReference type="NCBI Taxonomy" id="688394"/>
    <lineage>
        <taxon>Eukaryota</taxon>
        <taxon>Fungi</taxon>
        <taxon>Fungi incertae sedis</taxon>
        <taxon>Mucoromycota</taxon>
        <taxon>Mucoromycotina</taxon>
        <taxon>Mucoromycetes</taxon>
        <taxon>Mucorales</taxon>
        <taxon>Lichtheimiaceae</taxon>
        <taxon>Lichtheimia</taxon>
    </lineage>
</organism>
<sequence>MGMPLTIGSPHQQQRTPPPSTTPTSARSSEASTTVSVPSPKSLKRNSLPPKVATINTTNTRCGLGSGNTPSSPQQPVKKIQIPWRCPGKWQMPDIIEEAWKRRQQEQKFQQQQQQKKDNDTIKKTLNTTTIPLHKRPWIPVGRVPDILPFPPPIIKPQQHLQHMHPEFEGKLRKVLPKSKSMEGNPHKCYVAMARIGSGANGAVMRATKRNDSTCQVAIKRCLIEDHDVNHHTYVLREIRIMGCINHPNLIQLREAGMWKDDLWMAMELMQCSVFNLLYNTTQGLPEPVAVCIARQVLEGLIYLHSKNYMHRDVKCENILLGRDGQVKLADFGLATPLTKTNSARLGTAKWMAPEVIAEEPYTENVDVWSLAITMIEMMDRVPPLYDLDDTRQIFYQILYGKPPSFTFSKPSPTVQSLIRWMLDPDSQRRPYAKMVREKFDTLISEGRLGCTDQAEVGALVQEVFCKPSKN</sequence>
<evidence type="ECO:0000256" key="10">
    <source>
        <dbReference type="PROSITE-ProRule" id="PRU10141"/>
    </source>
</evidence>
<dbReference type="PROSITE" id="PS00107">
    <property type="entry name" value="PROTEIN_KINASE_ATP"/>
    <property type="match status" value="1"/>
</dbReference>
<dbReference type="PANTHER" id="PTHR48012:SF10">
    <property type="entry name" value="FI20177P1"/>
    <property type="match status" value="1"/>
</dbReference>
<feature type="compositionally biased region" description="Polar residues" evidence="12">
    <location>
        <begin position="54"/>
        <end position="75"/>
    </location>
</feature>
<dbReference type="InterPro" id="IPR011009">
    <property type="entry name" value="Kinase-like_dom_sf"/>
</dbReference>
<evidence type="ECO:0000256" key="8">
    <source>
        <dbReference type="ARBA" id="ARBA00047899"/>
    </source>
</evidence>
<gene>
    <name evidence="14" type="ORF">LRAMOSA07745</name>
</gene>
<dbReference type="InterPro" id="IPR000719">
    <property type="entry name" value="Prot_kinase_dom"/>
</dbReference>
<evidence type="ECO:0000259" key="13">
    <source>
        <dbReference type="PROSITE" id="PS50011"/>
    </source>
</evidence>
<dbReference type="Gene3D" id="1.10.510.10">
    <property type="entry name" value="Transferase(Phosphotransferase) domain 1"/>
    <property type="match status" value="1"/>
</dbReference>
<keyword evidence="5 10" id="KW-0547">Nucleotide-binding</keyword>
<feature type="region of interest" description="Disordered" evidence="12">
    <location>
        <begin position="1"/>
        <end position="78"/>
    </location>
</feature>